<proteinExistence type="inferred from homology"/>
<keyword evidence="10" id="KW-0675">Receptor</keyword>
<dbReference type="PANTHER" id="PTHR30069:SF29">
    <property type="entry name" value="HEMOGLOBIN AND HEMOGLOBIN-HAPTOGLOBIN-BINDING PROTEIN 1-RELATED"/>
    <property type="match status" value="1"/>
</dbReference>
<protein>
    <submittedName>
        <fullName evidence="10">TonB-dependent receptor</fullName>
    </submittedName>
</protein>
<dbReference type="InterPro" id="IPR036942">
    <property type="entry name" value="Beta-barrel_TonB_sf"/>
</dbReference>
<keyword evidence="11" id="KW-1185">Reference proteome</keyword>
<comment type="similarity">
    <text evidence="8">Belongs to the TonB-dependent receptor family.</text>
</comment>
<dbReference type="InterPro" id="IPR012910">
    <property type="entry name" value="Plug_dom"/>
</dbReference>
<dbReference type="Pfam" id="PF07715">
    <property type="entry name" value="Plug"/>
    <property type="match status" value="1"/>
</dbReference>
<dbReference type="Pfam" id="PF13715">
    <property type="entry name" value="CarbopepD_reg_2"/>
    <property type="match status" value="1"/>
</dbReference>
<dbReference type="SUPFAM" id="SSF49464">
    <property type="entry name" value="Carboxypeptidase regulatory domain-like"/>
    <property type="match status" value="1"/>
</dbReference>
<evidence type="ECO:0000256" key="4">
    <source>
        <dbReference type="ARBA" id="ARBA00022692"/>
    </source>
</evidence>
<name>A0ABR9WM51_9BACT</name>
<keyword evidence="4 8" id="KW-0812">Transmembrane</keyword>
<reference evidence="11" key="1">
    <citation type="submission" date="2023-07" db="EMBL/GenBank/DDBJ databases">
        <title>Dyadobacter sp. nov 'subterranea' isolated from contaminted grondwater.</title>
        <authorList>
            <person name="Szabo I."/>
            <person name="Al-Omari J."/>
            <person name="Szerdahelyi S.G."/>
            <person name="Rado J."/>
        </authorList>
    </citation>
    <scope>NUCLEOTIDE SEQUENCE [LARGE SCALE GENOMIC DNA]</scope>
    <source>
        <strain evidence="11">UP-52</strain>
    </source>
</reference>
<comment type="caution">
    <text evidence="10">The sequence shown here is derived from an EMBL/GenBank/DDBJ whole genome shotgun (WGS) entry which is preliminary data.</text>
</comment>
<evidence type="ECO:0000256" key="3">
    <source>
        <dbReference type="ARBA" id="ARBA00022452"/>
    </source>
</evidence>
<keyword evidence="3 8" id="KW-1134">Transmembrane beta strand</keyword>
<dbReference type="RefSeq" id="WP_194124887.1">
    <property type="nucleotide sequence ID" value="NZ_JACYGY010000003.1"/>
</dbReference>
<evidence type="ECO:0000256" key="6">
    <source>
        <dbReference type="ARBA" id="ARBA00023136"/>
    </source>
</evidence>
<keyword evidence="5" id="KW-0732">Signal</keyword>
<evidence type="ECO:0000256" key="2">
    <source>
        <dbReference type="ARBA" id="ARBA00022448"/>
    </source>
</evidence>
<dbReference type="EMBL" id="JACYGY010000003">
    <property type="protein sequence ID" value="MBE9466602.1"/>
    <property type="molecule type" value="Genomic_DNA"/>
</dbReference>
<gene>
    <name evidence="10" type="ORF">IEE83_32450</name>
</gene>
<dbReference type="InterPro" id="IPR037066">
    <property type="entry name" value="Plug_dom_sf"/>
</dbReference>
<keyword evidence="7 8" id="KW-0998">Cell outer membrane</keyword>
<evidence type="ECO:0000256" key="5">
    <source>
        <dbReference type="ARBA" id="ARBA00022729"/>
    </source>
</evidence>
<dbReference type="Gene3D" id="2.40.170.20">
    <property type="entry name" value="TonB-dependent receptor, beta-barrel domain"/>
    <property type="match status" value="1"/>
</dbReference>
<evidence type="ECO:0000256" key="1">
    <source>
        <dbReference type="ARBA" id="ARBA00004571"/>
    </source>
</evidence>
<comment type="subcellular location">
    <subcellularLocation>
        <location evidence="1 8">Cell outer membrane</location>
        <topology evidence="1 8">Multi-pass membrane protein</topology>
    </subcellularLocation>
</comment>
<feature type="domain" description="TonB-dependent receptor plug" evidence="9">
    <location>
        <begin position="125"/>
        <end position="228"/>
    </location>
</feature>
<evidence type="ECO:0000259" key="9">
    <source>
        <dbReference type="Pfam" id="PF07715"/>
    </source>
</evidence>
<dbReference type="SUPFAM" id="SSF56935">
    <property type="entry name" value="Porins"/>
    <property type="match status" value="1"/>
</dbReference>
<dbReference type="InterPro" id="IPR039426">
    <property type="entry name" value="TonB-dep_rcpt-like"/>
</dbReference>
<evidence type="ECO:0000256" key="8">
    <source>
        <dbReference type="PROSITE-ProRule" id="PRU01360"/>
    </source>
</evidence>
<keyword evidence="2 8" id="KW-0813">Transport</keyword>
<accession>A0ABR9WM51</accession>
<sequence>MQFREIFSIGILLTLSFSVRSQSAVYGQFTGTVISVSKEALTGISVRIEGTSQGTITDNDGHFVLKNISAGQQVLLVSGLGYQPQKKTILVTAGKTFKISFTLAQLAQQMQQVDITGQSELKNVRQQAFNVDAIDAVKVQNRNVDMNRLLDRTMGVRVRETGGMGSDFNYSIHGLSGKAIKFFIDGIPMESFGSSYSINNLPINLVERIEVYKGVTPVELGSDALGGAINVITNQNINSYLDASYSYGSFNTHRAAVSGRWKDAKSGFTTTANVFHNYSDNNYKVWGPTVEVADVSGRPVPVVARRFNDHYRSSTAQLETGFTNVAWANQLLLGLTYSNLDKGIQTGQTMAYVFGEASYHESFVMPSLKYSKKDLFVKGLNMDAFASLNRVRATTVDTSSRRYNWKGEVIEIAKGGEIGGIGAQKSMLTFTDRTQLHRLNASYKLSDFHSFNFNYNYTSTTRKGTDPLAAQWTIPYRLPQDFTKQISGLSYQSNAAQDRWINTFFVKNYNYLAHAQGLTNQNSGADPLAIEIQSKSSQWGYGYATRFTVSQNILLKLSAEKAIRLPEAIEVLGNGNTILNSPDLHPENSYNANLGVQLSKAIRDNRFAFQTSLFYRKTNDLILLAPANYLGRSNYENIAKTEGKGVEAELRYRRKSWLEFTGNITFQDIRNNQKYDPQSGSKSIVYRDRLRNTPLLMSNGEVRFNKAKLFRDDANASFYWNASYVHQYYLNWPSLGAKDTKSVIPMQFVQDIGLSYSFYNSKYNLSLECRNLFDKQVFDNYLLQKPGRSFSIKARYFITR</sequence>
<dbReference type="Gene3D" id="2.60.40.1120">
    <property type="entry name" value="Carboxypeptidase-like, regulatory domain"/>
    <property type="match status" value="1"/>
</dbReference>
<evidence type="ECO:0000256" key="7">
    <source>
        <dbReference type="ARBA" id="ARBA00023237"/>
    </source>
</evidence>
<dbReference type="InterPro" id="IPR008969">
    <property type="entry name" value="CarboxyPept-like_regulatory"/>
</dbReference>
<organism evidence="10 11">
    <name type="scientific">Dyadobacter subterraneus</name>
    <dbReference type="NCBI Taxonomy" id="2773304"/>
    <lineage>
        <taxon>Bacteria</taxon>
        <taxon>Pseudomonadati</taxon>
        <taxon>Bacteroidota</taxon>
        <taxon>Cytophagia</taxon>
        <taxon>Cytophagales</taxon>
        <taxon>Spirosomataceae</taxon>
        <taxon>Dyadobacter</taxon>
    </lineage>
</organism>
<dbReference type="Proteomes" id="UP000634134">
    <property type="component" value="Unassembled WGS sequence"/>
</dbReference>
<evidence type="ECO:0000313" key="10">
    <source>
        <dbReference type="EMBL" id="MBE9466602.1"/>
    </source>
</evidence>
<dbReference type="PANTHER" id="PTHR30069">
    <property type="entry name" value="TONB-DEPENDENT OUTER MEMBRANE RECEPTOR"/>
    <property type="match status" value="1"/>
</dbReference>
<keyword evidence="6 8" id="KW-0472">Membrane</keyword>
<dbReference type="PROSITE" id="PS52016">
    <property type="entry name" value="TONB_DEPENDENT_REC_3"/>
    <property type="match status" value="1"/>
</dbReference>
<dbReference type="Gene3D" id="2.170.130.10">
    <property type="entry name" value="TonB-dependent receptor, plug domain"/>
    <property type="match status" value="1"/>
</dbReference>
<evidence type="ECO:0000313" key="11">
    <source>
        <dbReference type="Proteomes" id="UP000634134"/>
    </source>
</evidence>